<evidence type="ECO:0000313" key="2">
    <source>
        <dbReference type="EMBL" id="AIA86888.1"/>
    </source>
</evidence>
<feature type="domain" description="Hedgehog/Intein (Hint)" evidence="1">
    <location>
        <begin position="47"/>
        <end position="133"/>
    </location>
</feature>
<reference evidence="2" key="1">
    <citation type="journal article" date="2013" name="Environ. Microbiol.">
        <title>Seasonally variable intestinal metagenomes of the red palm weevil (Rhynchophorus ferrugineus).</title>
        <authorList>
            <person name="Jia S."/>
            <person name="Zhang X."/>
            <person name="Zhang G."/>
            <person name="Yin A."/>
            <person name="Zhang S."/>
            <person name="Li F."/>
            <person name="Wang L."/>
            <person name="Zhao D."/>
            <person name="Yun Q."/>
            <person name="Tala"/>
            <person name="Wang J."/>
            <person name="Sun G."/>
            <person name="Baabdullah M."/>
            <person name="Yu X."/>
            <person name="Hu S."/>
            <person name="Al-Mssallem I.S."/>
            <person name="Yu J."/>
        </authorList>
    </citation>
    <scope>NUCLEOTIDE SEQUENCE</scope>
</reference>
<dbReference type="Pfam" id="PF13403">
    <property type="entry name" value="Hint_2"/>
    <property type="match status" value="1"/>
</dbReference>
<feature type="non-terminal residue" evidence="2">
    <location>
        <position position="134"/>
    </location>
</feature>
<organism evidence="2">
    <name type="scientific">uncultured Gluconobacter sp</name>
    <dbReference type="NCBI Taxonomy" id="563853"/>
    <lineage>
        <taxon>Bacteria</taxon>
        <taxon>Pseudomonadati</taxon>
        <taxon>Pseudomonadota</taxon>
        <taxon>Alphaproteobacteria</taxon>
        <taxon>Acetobacterales</taxon>
        <taxon>Acetobacteraceae</taxon>
        <taxon>Gluconobacter</taxon>
        <taxon>environmental samples</taxon>
    </lineage>
</organism>
<dbReference type="GO" id="GO:0016539">
    <property type="term" value="P:intein-mediated protein splicing"/>
    <property type="evidence" value="ECO:0007669"/>
    <property type="project" value="InterPro"/>
</dbReference>
<dbReference type="EMBL" id="KF119620">
    <property type="protein sequence ID" value="AIA86888.1"/>
    <property type="molecule type" value="Genomic_DNA"/>
</dbReference>
<sequence>MRADQADGVLNDINNGNGFGSDFTLTIQNNGAPVDPQQLTEDSTGVICFAEDVLIETATGPVAAGDLGIGAEVLTRDDGPQPIRWIGKRRLSAEDLARHPNLRPIRISKGALGGNRPSRDLVVSPQHRILVRSK</sequence>
<dbReference type="InterPro" id="IPR036844">
    <property type="entry name" value="Hint_dom_sf"/>
</dbReference>
<dbReference type="InterPro" id="IPR006141">
    <property type="entry name" value="Intein_N"/>
</dbReference>
<evidence type="ECO:0000259" key="1">
    <source>
        <dbReference type="Pfam" id="PF13403"/>
    </source>
</evidence>
<name>A0A060BRB2_9PROT</name>
<dbReference type="SUPFAM" id="SSF51294">
    <property type="entry name" value="Hedgehog/intein (Hint) domain"/>
    <property type="match status" value="1"/>
</dbReference>
<dbReference type="InterPro" id="IPR028992">
    <property type="entry name" value="Hedgehog/Intein_dom"/>
</dbReference>
<dbReference type="PROSITE" id="PS50817">
    <property type="entry name" value="INTEIN_N_TER"/>
    <property type="match status" value="1"/>
</dbReference>
<proteinExistence type="predicted"/>
<protein>
    <submittedName>
        <fullName evidence="2">CAZy families GT4 protein</fullName>
    </submittedName>
</protein>
<dbReference type="AlphaFoldDB" id="A0A060BRB2"/>
<accession>A0A060BRB2</accession>